<dbReference type="PANTHER" id="PTHR43544">
    <property type="entry name" value="SHORT-CHAIN DEHYDROGENASE/REDUCTASE"/>
    <property type="match status" value="1"/>
</dbReference>
<dbReference type="SUPFAM" id="SSF51735">
    <property type="entry name" value="NAD(P)-binding Rossmann-fold domains"/>
    <property type="match status" value="1"/>
</dbReference>
<keyword evidence="2" id="KW-0521">NADP</keyword>
<dbReference type="InterPro" id="IPR036291">
    <property type="entry name" value="NAD(P)-bd_dom_sf"/>
</dbReference>
<dbReference type="PROSITE" id="PS00061">
    <property type="entry name" value="ADH_SHORT"/>
    <property type="match status" value="1"/>
</dbReference>
<evidence type="ECO:0000313" key="5">
    <source>
        <dbReference type="Proteomes" id="UP001056384"/>
    </source>
</evidence>
<sequence length="254" mass="27084">MTSKTILITGANRGLGRGLTTAYLAQPNTHIIATVRNPSDSTSSSLTSLRKAQGSSLTLLQLDVAKETDYPTLVQSLSSLNITNLDTVIANAAIAQALALAKDVKPADLLSHIQVNVIGPLLLFQHLLPFLTNNNSNSSGKFIAMSSSAGSIGGQEALPVPTSVYGTSKAALNYIVRKMHFENEGLVVLAMEPGWVQTEMGKKGAVELGFGDRINELLITTEVSVEGMVKVIEGATREETGGRFVRYNGEQMPW</sequence>
<name>A0A9Q9EM81_9PEZI</name>
<comment type="similarity">
    <text evidence="1">Belongs to the short-chain dehydrogenases/reductases (SDR) family.</text>
</comment>
<keyword evidence="3" id="KW-0560">Oxidoreductase</keyword>
<dbReference type="OrthoDB" id="9876299at2759"/>
<proteinExistence type="inferred from homology"/>
<dbReference type="Pfam" id="PF00106">
    <property type="entry name" value="adh_short"/>
    <property type="match status" value="1"/>
</dbReference>
<dbReference type="PRINTS" id="PR00081">
    <property type="entry name" value="GDHRDH"/>
</dbReference>
<dbReference type="PANTHER" id="PTHR43544:SF7">
    <property type="entry name" value="NADB-LER2"/>
    <property type="match status" value="1"/>
</dbReference>
<dbReference type="AlphaFoldDB" id="A0A9Q9EM81"/>
<keyword evidence="5" id="KW-1185">Reference proteome</keyword>
<organism evidence="4 5">
    <name type="scientific">Septoria linicola</name>
    <dbReference type="NCBI Taxonomy" id="215465"/>
    <lineage>
        <taxon>Eukaryota</taxon>
        <taxon>Fungi</taxon>
        <taxon>Dikarya</taxon>
        <taxon>Ascomycota</taxon>
        <taxon>Pezizomycotina</taxon>
        <taxon>Dothideomycetes</taxon>
        <taxon>Dothideomycetidae</taxon>
        <taxon>Mycosphaerellales</taxon>
        <taxon>Mycosphaerellaceae</taxon>
        <taxon>Septoria</taxon>
    </lineage>
</organism>
<dbReference type="GO" id="GO:0005737">
    <property type="term" value="C:cytoplasm"/>
    <property type="evidence" value="ECO:0007669"/>
    <property type="project" value="TreeGrafter"/>
</dbReference>
<dbReference type="InterPro" id="IPR020904">
    <property type="entry name" value="Sc_DH/Rdtase_CS"/>
</dbReference>
<evidence type="ECO:0000313" key="4">
    <source>
        <dbReference type="EMBL" id="USW56551.1"/>
    </source>
</evidence>
<dbReference type="Proteomes" id="UP001056384">
    <property type="component" value="Chromosome 8"/>
</dbReference>
<evidence type="ECO:0000256" key="1">
    <source>
        <dbReference type="ARBA" id="ARBA00006484"/>
    </source>
</evidence>
<evidence type="ECO:0000256" key="3">
    <source>
        <dbReference type="ARBA" id="ARBA00023002"/>
    </source>
</evidence>
<reference evidence="4" key="1">
    <citation type="submission" date="2022-06" db="EMBL/GenBank/DDBJ databases">
        <title>Complete genome sequences of two strains of the flax pathogen Septoria linicola.</title>
        <authorList>
            <person name="Lapalu N."/>
            <person name="Simon A."/>
            <person name="Demenou B."/>
            <person name="Paumier D."/>
            <person name="Guillot M.-P."/>
            <person name="Gout L."/>
            <person name="Valade R."/>
        </authorList>
    </citation>
    <scope>NUCLEOTIDE SEQUENCE</scope>
    <source>
        <strain evidence="4">SE15195</strain>
    </source>
</reference>
<dbReference type="GO" id="GO:0016491">
    <property type="term" value="F:oxidoreductase activity"/>
    <property type="evidence" value="ECO:0007669"/>
    <property type="project" value="UniProtKB-KW"/>
</dbReference>
<protein>
    <submittedName>
        <fullName evidence="4">Short-chain dehydrogenase/reductase SDR, NAD(P)-binding domain superfamily</fullName>
    </submittedName>
</protein>
<dbReference type="Gene3D" id="3.40.50.720">
    <property type="entry name" value="NAD(P)-binding Rossmann-like Domain"/>
    <property type="match status" value="1"/>
</dbReference>
<dbReference type="InterPro" id="IPR051468">
    <property type="entry name" value="Fungal_SecMetab_SDRs"/>
</dbReference>
<dbReference type="CDD" id="cd05325">
    <property type="entry name" value="carb_red_sniffer_like_SDR_c"/>
    <property type="match status" value="1"/>
</dbReference>
<accession>A0A9Q9EM81</accession>
<evidence type="ECO:0000256" key="2">
    <source>
        <dbReference type="ARBA" id="ARBA00022857"/>
    </source>
</evidence>
<dbReference type="EMBL" id="CP099425">
    <property type="protein sequence ID" value="USW56551.1"/>
    <property type="molecule type" value="Genomic_DNA"/>
</dbReference>
<dbReference type="InterPro" id="IPR002347">
    <property type="entry name" value="SDR_fam"/>
</dbReference>
<gene>
    <name evidence="4" type="ORF">Slin15195_G098700</name>
</gene>